<reference evidence="1 2" key="1">
    <citation type="submission" date="2014-04" db="EMBL/GenBank/DDBJ databases">
        <title>Genome assembly of Hyalangium minutum DSM 14724.</title>
        <authorList>
            <person name="Sharma G."/>
            <person name="Subramanian S."/>
        </authorList>
    </citation>
    <scope>NUCLEOTIDE SEQUENCE [LARGE SCALE GENOMIC DNA]</scope>
    <source>
        <strain evidence="1 2">DSM 14724</strain>
    </source>
</reference>
<protein>
    <submittedName>
        <fullName evidence="1">Uncharacterized protein</fullName>
    </submittedName>
</protein>
<organism evidence="1 2">
    <name type="scientific">Hyalangium minutum</name>
    <dbReference type="NCBI Taxonomy" id="394096"/>
    <lineage>
        <taxon>Bacteria</taxon>
        <taxon>Pseudomonadati</taxon>
        <taxon>Myxococcota</taxon>
        <taxon>Myxococcia</taxon>
        <taxon>Myxococcales</taxon>
        <taxon>Cystobacterineae</taxon>
        <taxon>Archangiaceae</taxon>
        <taxon>Hyalangium</taxon>
    </lineage>
</organism>
<accession>A0A085WQF2</accession>
<dbReference type="Proteomes" id="UP000028725">
    <property type="component" value="Unassembled WGS sequence"/>
</dbReference>
<evidence type="ECO:0000313" key="1">
    <source>
        <dbReference type="EMBL" id="KFE69915.1"/>
    </source>
</evidence>
<proteinExistence type="predicted"/>
<gene>
    <name evidence="1" type="ORF">DB31_4957</name>
</gene>
<dbReference type="AlphaFoldDB" id="A0A085WQF2"/>
<sequence>MAIAEVHMRLGKLLGSIDEVLGTPKVDIRSIERLIDQARWAKLYIDFELAFKPYRDVLDADWGTRKFVSETSARQMFEEFRTRLGDVAAETAGHVPLRNLRARVEGVLNVAQQWWGTLAHPS</sequence>
<keyword evidence="2" id="KW-1185">Reference proteome</keyword>
<evidence type="ECO:0000313" key="2">
    <source>
        <dbReference type="Proteomes" id="UP000028725"/>
    </source>
</evidence>
<name>A0A085WQF2_9BACT</name>
<comment type="caution">
    <text evidence="1">The sequence shown here is derived from an EMBL/GenBank/DDBJ whole genome shotgun (WGS) entry which is preliminary data.</text>
</comment>
<dbReference type="EMBL" id="JMCB01000003">
    <property type="protein sequence ID" value="KFE69915.1"/>
    <property type="molecule type" value="Genomic_DNA"/>
</dbReference>